<proteinExistence type="predicted"/>
<dbReference type="Proteomes" id="UP000239425">
    <property type="component" value="Unassembled WGS sequence"/>
</dbReference>
<evidence type="ECO:0000313" key="1">
    <source>
        <dbReference type="EMBL" id="PPE03813.1"/>
    </source>
</evidence>
<dbReference type="AlphaFoldDB" id="A0A2S5R949"/>
<evidence type="ECO:0000313" key="2">
    <source>
        <dbReference type="Proteomes" id="UP000239425"/>
    </source>
</evidence>
<gene>
    <name evidence="1" type="ORF">HCUR_00732</name>
</gene>
<name>A0A2S5R949_9PROT</name>
<reference evidence="1 2" key="1">
    <citation type="submission" date="2017-11" db="EMBL/GenBank/DDBJ databases">
        <title>Comparative genomic analysis of Holospora spp., intranuclear symbionts of paramecia.</title>
        <authorList>
            <person name="Garushyants S.K."/>
            <person name="Beliavskaya A."/>
            <person name="Malko D.B."/>
            <person name="Logacheva M.D."/>
            <person name="Rautian M.S."/>
            <person name="Gelfand M.S."/>
        </authorList>
    </citation>
    <scope>NUCLEOTIDE SEQUENCE [LARGE SCALE GENOMIC DNA]</scope>
    <source>
        <strain evidence="2">02AZ16</strain>
    </source>
</reference>
<comment type="caution">
    <text evidence="1">The sequence shown here is derived from an EMBL/GenBank/DDBJ whole genome shotgun (WGS) entry which is preliminary data.</text>
</comment>
<dbReference type="EMBL" id="PHHC01000081">
    <property type="protein sequence ID" value="PPE03813.1"/>
    <property type="molecule type" value="Genomic_DNA"/>
</dbReference>
<protein>
    <submittedName>
        <fullName evidence="1">Uncharacterized protein</fullName>
    </submittedName>
</protein>
<sequence>MVGQSSLSRGGGIPCKKEAVIKPTARLDSKGTIDLNQLILYVKNNKDKT</sequence>
<keyword evidence="2" id="KW-1185">Reference proteome</keyword>
<accession>A0A2S5R949</accession>
<organism evidence="1 2">
    <name type="scientific">Holospora curviuscula</name>
    <dbReference type="NCBI Taxonomy" id="1082868"/>
    <lineage>
        <taxon>Bacteria</taxon>
        <taxon>Pseudomonadati</taxon>
        <taxon>Pseudomonadota</taxon>
        <taxon>Alphaproteobacteria</taxon>
        <taxon>Holosporales</taxon>
        <taxon>Holosporaceae</taxon>
        <taxon>Holospora</taxon>
    </lineage>
</organism>